<organism evidence="3">
    <name type="scientific">marine sediment metagenome</name>
    <dbReference type="NCBI Taxonomy" id="412755"/>
    <lineage>
        <taxon>unclassified sequences</taxon>
        <taxon>metagenomes</taxon>
        <taxon>ecological metagenomes</taxon>
    </lineage>
</organism>
<dbReference type="InterPro" id="IPR009014">
    <property type="entry name" value="Transketo_C/PFOR_II"/>
</dbReference>
<dbReference type="InterPro" id="IPR002880">
    <property type="entry name" value="Pyrv_Fd/Flavodoxin_OxRdtase_N"/>
</dbReference>
<dbReference type="SUPFAM" id="SSF52922">
    <property type="entry name" value="TK C-terminal domain-like"/>
    <property type="match status" value="1"/>
</dbReference>
<dbReference type="PANTHER" id="PTHR43088">
    <property type="entry name" value="SUBUNIT OF PYRUVATE:FLAVODOXIN OXIDOREDUCTASE-RELATED"/>
    <property type="match status" value="1"/>
</dbReference>
<dbReference type="PANTHER" id="PTHR43088:SF1">
    <property type="entry name" value="SUBUNIT OF PYRUVATE:FLAVODOXIN OXIDOREDUCTASE"/>
    <property type="match status" value="1"/>
</dbReference>
<evidence type="ECO:0000313" key="3">
    <source>
        <dbReference type="EMBL" id="GAG95951.1"/>
    </source>
</evidence>
<sequence length="272" mass="29587">MTGKILMKGNEAIGEAAIRAGCRYYFGYPITPQNELLEYMAINLPKCNGVFVQSESELAGISMVYGAAASGKRAMTSSSSPGISLMQEGISYMASAELPSVIVNITRGGPGLGRITPAQSDYFQATKGGGHGDYHILVFAPASVQEMANLTSLAFELADKYRMPAMILGDGIIGQMMEPVALEKPINLQDLSPKPWAAIGTKEGKRHLVLSAPFTDEKLVALNEKLSKKYKEIAEKEIRFEDYMTEDSDIIIVAFGIVSRFSKEAIENLRME</sequence>
<dbReference type="GO" id="GO:0016491">
    <property type="term" value="F:oxidoreductase activity"/>
    <property type="evidence" value="ECO:0007669"/>
    <property type="project" value="UniProtKB-KW"/>
</dbReference>
<reference evidence="3" key="1">
    <citation type="journal article" date="2014" name="Front. Microbiol.">
        <title>High frequency of phylogenetically diverse reductive dehalogenase-homologous genes in deep subseafloor sedimentary metagenomes.</title>
        <authorList>
            <person name="Kawai M."/>
            <person name="Futagami T."/>
            <person name="Toyoda A."/>
            <person name="Takaki Y."/>
            <person name="Nishi S."/>
            <person name="Hori S."/>
            <person name="Arai W."/>
            <person name="Tsubouchi T."/>
            <person name="Morono Y."/>
            <person name="Uchiyama I."/>
            <person name="Ito T."/>
            <person name="Fujiyama A."/>
            <person name="Inagaki F."/>
            <person name="Takami H."/>
        </authorList>
    </citation>
    <scope>NUCLEOTIDE SEQUENCE</scope>
    <source>
        <strain evidence="3">Expedition CK06-06</strain>
    </source>
</reference>
<evidence type="ECO:0000256" key="1">
    <source>
        <dbReference type="ARBA" id="ARBA00023002"/>
    </source>
</evidence>
<keyword evidence="1" id="KW-0560">Oxidoreductase</keyword>
<feature type="domain" description="Pyruvate flavodoxin/ferredoxin oxidoreductase pyrimidine binding" evidence="2">
    <location>
        <begin position="15"/>
        <end position="196"/>
    </location>
</feature>
<dbReference type="AlphaFoldDB" id="X1DHT1"/>
<proteinExistence type="predicted"/>
<accession>X1DHT1</accession>
<dbReference type="Pfam" id="PF01855">
    <property type="entry name" value="POR_N"/>
    <property type="match status" value="1"/>
</dbReference>
<evidence type="ECO:0000259" key="2">
    <source>
        <dbReference type="Pfam" id="PF01855"/>
    </source>
</evidence>
<dbReference type="EMBL" id="BART01027674">
    <property type="protein sequence ID" value="GAG95951.1"/>
    <property type="molecule type" value="Genomic_DNA"/>
</dbReference>
<gene>
    <name evidence="3" type="ORF">S01H4_49013</name>
</gene>
<protein>
    <recommendedName>
        <fullName evidence="2">Pyruvate flavodoxin/ferredoxin oxidoreductase pyrimidine binding domain-containing protein</fullName>
    </recommendedName>
</protein>
<dbReference type="NCBIfam" id="NF005507">
    <property type="entry name" value="PRK07119.1"/>
    <property type="match status" value="1"/>
</dbReference>
<dbReference type="CDD" id="cd07034">
    <property type="entry name" value="TPP_PYR_PFOR_IOR-alpha_like"/>
    <property type="match status" value="1"/>
</dbReference>
<name>X1DHT1_9ZZZZ</name>
<dbReference type="InterPro" id="IPR052368">
    <property type="entry name" value="2-oxoacid_oxidoreductase"/>
</dbReference>
<feature type="non-terminal residue" evidence="3">
    <location>
        <position position="272"/>
    </location>
</feature>
<comment type="caution">
    <text evidence="3">The sequence shown here is derived from an EMBL/GenBank/DDBJ whole genome shotgun (WGS) entry which is preliminary data.</text>
</comment>
<dbReference type="Gene3D" id="3.40.50.970">
    <property type="match status" value="1"/>
</dbReference>
<dbReference type="InterPro" id="IPR029061">
    <property type="entry name" value="THDP-binding"/>
</dbReference>
<dbReference type="SUPFAM" id="SSF52518">
    <property type="entry name" value="Thiamin diphosphate-binding fold (THDP-binding)"/>
    <property type="match status" value="1"/>
</dbReference>